<accession>A0A9R1TU45</accession>
<evidence type="ECO:0000313" key="5">
    <source>
        <dbReference type="RefSeq" id="XP_011298421.1"/>
    </source>
</evidence>
<keyword evidence="4" id="KW-1185">Reference proteome</keyword>
<proteinExistence type="predicted"/>
<dbReference type="PANTHER" id="PTHR37161:SF3">
    <property type="entry name" value="HDC10475"/>
    <property type="match status" value="1"/>
</dbReference>
<dbReference type="KEGG" id="fas:105263730"/>
<evidence type="ECO:0000313" key="4">
    <source>
        <dbReference type="Proteomes" id="UP000694866"/>
    </source>
</evidence>
<dbReference type="Proteomes" id="UP000694866">
    <property type="component" value="Unplaced"/>
</dbReference>
<dbReference type="GeneID" id="105263730"/>
<accession>A0A0C9Q4P1</accession>
<protein>
    <submittedName>
        <fullName evidence="5">Coiled-coil domain-containing protein 8 homolog</fullName>
    </submittedName>
</protein>
<feature type="coiled-coil region" evidence="1">
    <location>
        <begin position="232"/>
        <end position="259"/>
    </location>
</feature>
<reference evidence="5" key="2">
    <citation type="submission" date="2025-04" db="UniProtKB">
        <authorList>
            <consortium name="RefSeq"/>
        </authorList>
    </citation>
    <scope>IDENTIFICATION</scope>
    <source>
        <strain evidence="5">USDA-PBARC FA_bdor</strain>
        <tissue evidence="5">Whole organism</tissue>
    </source>
</reference>
<sequence>MYVKFIVILGLVGLAVAGVKPIKDARKTRGYAPGYGDAALGDYTLVSDYVQPIGRADSQPAPSHHGLPAKPGFSVGGGLVSIARGSADQARTALGNQHSAAGQAAYVAKNQLAQSAAQSAATANAAFAGKQIIFLGLQQQSADARNAIDGEKRQLEQAARAAQAARNAAQQAMHQVQVITAALNAAQATQDHASQAAAEAAAELAAQTTMLGQAKARAQTIDEQLDAARIDFEATQSARDKAQAAAQQAQNNAAAAAAQAAESAAANHPGLTVAEEEDGHSALPALPAKIQPDSHEEIVQHDAYLPPTQYEDVDHEQTLLIHRNSLQSAPHALFQAHQGIADSADEYDYKGYY</sequence>
<keyword evidence="2" id="KW-0732">Signal</keyword>
<evidence type="ECO:0000313" key="3">
    <source>
        <dbReference type="EMBL" id="JAG78820.1"/>
    </source>
</evidence>
<dbReference type="Pfam" id="PF05335">
    <property type="entry name" value="DUF745"/>
    <property type="match status" value="1"/>
</dbReference>
<reference evidence="3" key="1">
    <citation type="submission" date="2015-01" db="EMBL/GenBank/DDBJ databases">
        <title>Transcriptome Assembly of Fopius arisanus.</title>
        <authorList>
            <person name="Geib S."/>
        </authorList>
    </citation>
    <scope>NUCLEOTIDE SEQUENCE</scope>
</reference>
<keyword evidence="1" id="KW-0175">Coiled coil</keyword>
<gene>
    <name evidence="5" type="primary">LOC105263730</name>
    <name evidence="3" type="ORF">g.10913</name>
</gene>
<dbReference type="InterPro" id="IPR007999">
    <property type="entry name" value="DUF745"/>
</dbReference>
<evidence type="ECO:0000256" key="1">
    <source>
        <dbReference type="SAM" id="Coils"/>
    </source>
</evidence>
<name>A0A0C9Q4P1_9HYME</name>
<evidence type="ECO:0000256" key="2">
    <source>
        <dbReference type="SAM" id="SignalP"/>
    </source>
</evidence>
<dbReference type="RefSeq" id="XP_011298421.1">
    <property type="nucleotide sequence ID" value="XM_011300119.1"/>
</dbReference>
<dbReference type="EMBL" id="GBYB01009053">
    <property type="protein sequence ID" value="JAG78820.1"/>
    <property type="molecule type" value="Transcribed_RNA"/>
</dbReference>
<feature type="chain" id="PRO_5044541416" evidence="2">
    <location>
        <begin position="18"/>
        <end position="353"/>
    </location>
</feature>
<dbReference type="AlphaFoldDB" id="A0A0C9Q4P1"/>
<organism evidence="3">
    <name type="scientific">Fopius arisanus</name>
    <dbReference type="NCBI Taxonomy" id="64838"/>
    <lineage>
        <taxon>Eukaryota</taxon>
        <taxon>Metazoa</taxon>
        <taxon>Ecdysozoa</taxon>
        <taxon>Arthropoda</taxon>
        <taxon>Hexapoda</taxon>
        <taxon>Insecta</taxon>
        <taxon>Pterygota</taxon>
        <taxon>Neoptera</taxon>
        <taxon>Endopterygota</taxon>
        <taxon>Hymenoptera</taxon>
        <taxon>Apocrita</taxon>
        <taxon>Ichneumonoidea</taxon>
        <taxon>Braconidae</taxon>
        <taxon>Opiinae</taxon>
        <taxon>Fopius</taxon>
    </lineage>
</organism>
<dbReference type="OrthoDB" id="8197027at2759"/>
<feature type="signal peptide" evidence="2">
    <location>
        <begin position="1"/>
        <end position="17"/>
    </location>
</feature>
<feature type="coiled-coil region" evidence="1">
    <location>
        <begin position="141"/>
        <end position="175"/>
    </location>
</feature>
<dbReference type="PANTHER" id="PTHR37161">
    <property type="entry name" value="HDC10475"/>
    <property type="match status" value="1"/>
</dbReference>